<gene>
    <name evidence="2" type="ORF">WDS16_01890</name>
</gene>
<sequence length="233" mass="25719">MGTGSHTTASSVVRTALGSDFDKLHPKVQWRFGLSSADNRCQLGVGVMEEMRHSALVPPPVLWLGARRGLFPAGKANDVPFTIANYAYVDDIGRETLAFVRRFAFAGKPQGMNSIMVTPARTATPDFALDYLGYSSDMIVHTQCSVDSDGSLVLDSDAPRVLGVRIPQFASALTSAREWWDESEQRHRIRIDVTSKTLGTLFHYHGWFTAEDRSCTASEIPEDAVPSRLVERE</sequence>
<proteinExistence type="predicted"/>
<dbReference type="Proteomes" id="UP001432000">
    <property type="component" value="Chromosome"/>
</dbReference>
<evidence type="ECO:0000313" key="3">
    <source>
        <dbReference type="Proteomes" id="UP001432000"/>
    </source>
</evidence>
<evidence type="ECO:0000313" key="2">
    <source>
        <dbReference type="EMBL" id="WXG69340.1"/>
    </source>
</evidence>
<accession>A0ABZ2PJP2</accession>
<name>A0ABZ2PJP2_9NOCA</name>
<evidence type="ECO:0000259" key="1">
    <source>
        <dbReference type="Pfam" id="PF13761"/>
    </source>
</evidence>
<dbReference type="InterPro" id="IPR025311">
    <property type="entry name" value="DUF4166"/>
</dbReference>
<protein>
    <submittedName>
        <fullName evidence="2">DUF4166 domain-containing protein</fullName>
    </submittedName>
</protein>
<dbReference type="Pfam" id="PF13761">
    <property type="entry name" value="DUF4166"/>
    <property type="match status" value="1"/>
</dbReference>
<feature type="domain" description="DUF4166" evidence="1">
    <location>
        <begin position="24"/>
        <end position="208"/>
    </location>
</feature>
<reference evidence="2 3" key="1">
    <citation type="submission" date="2024-03" db="EMBL/GenBank/DDBJ databases">
        <title>Natural products discovery in diverse microorganisms through a two-stage MS feature dereplication strategy.</title>
        <authorList>
            <person name="Zhang R."/>
        </authorList>
    </citation>
    <scope>NUCLEOTIDE SEQUENCE [LARGE SCALE GENOMIC DNA]</scope>
    <source>
        <strain evidence="2 3">18930</strain>
    </source>
</reference>
<dbReference type="RefSeq" id="WP_338890076.1">
    <property type="nucleotide sequence ID" value="NZ_CP147846.1"/>
</dbReference>
<dbReference type="EMBL" id="CP147846">
    <property type="protein sequence ID" value="WXG69340.1"/>
    <property type="molecule type" value="Genomic_DNA"/>
</dbReference>
<keyword evidence="3" id="KW-1185">Reference proteome</keyword>
<organism evidence="2 3">
    <name type="scientific">Rhodococcus sovatensis</name>
    <dbReference type="NCBI Taxonomy" id="1805840"/>
    <lineage>
        <taxon>Bacteria</taxon>
        <taxon>Bacillati</taxon>
        <taxon>Actinomycetota</taxon>
        <taxon>Actinomycetes</taxon>
        <taxon>Mycobacteriales</taxon>
        <taxon>Nocardiaceae</taxon>
        <taxon>Rhodococcus</taxon>
    </lineage>
</organism>